<comment type="caution">
    <text evidence="1">The sequence shown here is derived from an EMBL/GenBank/DDBJ whole genome shotgun (WGS) entry which is preliminary data.</text>
</comment>
<sequence>MSNNLPIIGVVLKDGHVESYDYMTAVKNDFHHTFIMSSKDKNELDYDSALRFVKLDGEGFYTLEGEPALDPHTVGKKQISIFAAHCIENGVDPKTRVKIKDHKLETYYEGKFIGALKDFLKEI</sequence>
<reference evidence="1 2" key="1">
    <citation type="submission" date="2020-07" db="EMBL/GenBank/DDBJ databases">
        <title>A new beta-1,3-glucan-decomposing anaerobic bacterium isolated from anoxic soil subjected to biological soil disinfestation.</title>
        <authorList>
            <person name="Ueki A."/>
            <person name="Tonouchi A."/>
        </authorList>
    </citation>
    <scope>NUCLEOTIDE SEQUENCE [LARGE SCALE GENOMIC DNA]</scope>
    <source>
        <strain evidence="1 2">TW1</strain>
    </source>
</reference>
<accession>A0A6V8SIS3</accession>
<dbReference type="AlphaFoldDB" id="A0A6V8SIS3"/>
<dbReference type="EMBL" id="BLZR01000001">
    <property type="protein sequence ID" value="GFP75048.1"/>
    <property type="molecule type" value="Genomic_DNA"/>
</dbReference>
<name>A0A6V8SIS3_9CLOT</name>
<dbReference type="RefSeq" id="WP_183276580.1">
    <property type="nucleotide sequence ID" value="NZ_BLZR01000001.1"/>
</dbReference>
<protein>
    <submittedName>
        <fullName evidence="1">Uncharacterized protein</fullName>
    </submittedName>
</protein>
<evidence type="ECO:0000313" key="2">
    <source>
        <dbReference type="Proteomes" id="UP000580568"/>
    </source>
</evidence>
<dbReference type="Proteomes" id="UP000580568">
    <property type="component" value="Unassembled WGS sequence"/>
</dbReference>
<keyword evidence="2" id="KW-1185">Reference proteome</keyword>
<gene>
    <name evidence="1" type="ORF">bsdtw1_01113</name>
</gene>
<proteinExistence type="predicted"/>
<evidence type="ECO:0000313" key="1">
    <source>
        <dbReference type="EMBL" id="GFP75048.1"/>
    </source>
</evidence>
<organism evidence="1 2">
    <name type="scientific">Clostridium fungisolvens</name>
    <dbReference type="NCBI Taxonomy" id="1604897"/>
    <lineage>
        <taxon>Bacteria</taxon>
        <taxon>Bacillati</taxon>
        <taxon>Bacillota</taxon>
        <taxon>Clostridia</taxon>
        <taxon>Eubacteriales</taxon>
        <taxon>Clostridiaceae</taxon>
        <taxon>Clostridium</taxon>
    </lineage>
</organism>